<accession>A0A5B8C5R2</accession>
<evidence type="ECO:0000313" key="3">
    <source>
        <dbReference type="Proteomes" id="UP000314616"/>
    </source>
</evidence>
<dbReference type="EMBL" id="CP040915">
    <property type="protein sequence ID" value="QDC25567.1"/>
    <property type="molecule type" value="Genomic_DNA"/>
</dbReference>
<reference evidence="2 3" key="1">
    <citation type="submission" date="2019-05" db="EMBL/GenBank/DDBJ databases">
        <title>Georgenia *** sp. nov., and Georgenia *** sp. nov., isolated from the intestinal contents of plateau pika (Ochotona curzoniae) in the Qinghai-Tibet plateau of China.</title>
        <authorList>
            <person name="Tian Z."/>
        </authorList>
    </citation>
    <scope>NUCLEOTIDE SEQUENCE [LARGE SCALE GENOMIC DNA]</scope>
    <source>
        <strain evidence="2 3">Z443</strain>
    </source>
</reference>
<evidence type="ECO:0000313" key="2">
    <source>
        <dbReference type="EMBL" id="QDC25567.1"/>
    </source>
</evidence>
<proteinExistence type="predicted"/>
<keyword evidence="1" id="KW-0812">Transmembrane</keyword>
<dbReference type="AlphaFoldDB" id="A0A5B8C5R2"/>
<keyword evidence="1" id="KW-0472">Membrane</keyword>
<gene>
    <name evidence="2" type="ORF">FE374_14000</name>
</gene>
<dbReference type="RefSeq" id="WP_139929805.1">
    <property type="nucleotide sequence ID" value="NZ_CP040915.1"/>
</dbReference>
<evidence type="ECO:0008006" key="4">
    <source>
        <dbReference type="Google" id="ProtNLM"/>
    </source>
</evidence>
<dbReference type="KEGG" id="gyu:FE374_14000"/>
<organism evidence="2 3">
    <name type="scientific">Georgenia yuyongxinii</name>
    <dbReference type="NCBI Taxonomy" id="2589797"/>
    <lineage>
        <taxon>Bacteria</taxon>
        <taxon>Bacillati</taxon>
        <taxon>Actinomycetota</taxon>
        <taxon>Actinomycetes</taxon>
        <taxon>Micrococcales</taxon>
        <taxon>Bogoriellaceae</taxon>
        <taxon>Georgenia</taxon>
    </lineage>
</organism>
<sequence>MRYNYGVGGGLLLGIIALLVVLLMIAAIVVLVLLAVRMLRDGDRPEYGPGGPPGGRALGGVGPGMSTVPGMGVPPGAGLAGAAAPAPSAVTSRQVLDDRLARGEIGMAEYEELRHRLES</sequence>
<name>A0A5B8C5R2_9MICO</name>
<evidence type="ECO:0000256" key="1">
    <source>
        <dbReference type="SAM" id="Phobius"/>
    </source>
</evidence>
<feature type="transmembrane region" description="Helical" evidence="1">
    <location>
        <begin position="12"/>
        <end position="36"/>
    </location>
</feature>
<dbReference type="Proteomes" id="UP000314616">
    <property type="component" value="Chromosome"/>
</dbReference>
<keyword evidence="1" id="KW-1133">Transmembrane helix</keyword>
<protein>
    <recommendedName>
        <fullName evidence="4">SHOCT domain-containing protein</fullName>
    </recommendedName>
</protein>